<comment type="caution">
    <text evidence="2">The sequence shown here is derived from an EMBL/GenBank/DDBJ whole genome shotgun (WGS) entry which is preliminary data.</text>
</comment>
<dbReference type="RefSeq" id="WP_062723611.1">
    <property type="nucleotide sequence ID" value="NZ_KQ948938.1"/>
</dbReference>
<evidence type="ECO:0000313" key="2">
    <source>
        <dbReference type="EMBL" id="KUN95352.1"/>
    </source>
</evidence>
<dbReference type="EMBL" id="LMWY01000049">
    <property type="protein sequence ID" value="KUN95352.1"/>
    <property type="molecule type" value="Genomic_DNA"/>
</dbReference>
<gene>
    <name evidence="2" type="ORF">AQJ67_35740</name>
</gene>
<evidence type="ECO:0000256" key="1">
    <source>
        <dbReference type="SAM" id="MobiDB-lite"/>
    </source>
</evidence>
<dbReference type="Proteomes" id="UP000053429">
    <property type="component" value="Unassembled WGS sequence"/>
</dbReference>
<evidence type="ECO:0000313" key="3">
    <source>
        <dbReference type="Proteomes" id="UP000053429"/>
    </source>
</evidence>
<accession>A0A101TN15</accession>
<protein>
    <recommendedName>
        <fullName evidence="4">Helix-turn-helix domain-containing protein</fullName>
    </recommendedName>
</protein>
<reference evidence="2 3" key="1">
    <citation type="submission" date="2015-10" db="EMBL/GenBank/DDBJ databases">
        <title>Draft genome sequence of Streptomyces caeruleatus NRRL B-24802, type strain for the species Streptomyces caeruleatus.</title>
        <authorList>
            <person name="Ruckert C."/>
            <person name="Winkler A."/>
            <person name="Kalinowski J."/>
            <person name="Kampfer P."/>
            <person name="Glaeser S."/>
        </authorList>
    </citation>
    <scope>NUCLEOTIDE SEQUENCE [LARGE SCALE GENOMIC DNA]</scope>
    <source>
        <strain evidence="2 3">NRRL B-24802</strain>
    </source>
</reference>
<dbReference type="AlphaFoldDB" id="A0A101TN15"/>
<proteinExistence type="predicted"/>
<sequence>MNLVDNAPLPPPEDIARLRALLRLWERPLTERTAHARVTASDADEGRSKSSNGASLDEIRSWPAMVSVPKAATALGVSSSHLHALIKRGESPVKLVPLGGRHRVITASLVRLLEGP</sequence>
<name>A0A101TN15_9ACTN</name>
<keyword evidence="3" id="KW-1185">Reference proteome</keyword>
<evidence type="ECO:0008006" key="4">
    <source>
        <dbReference type="Google" id="ProtNLM"/>
    </source>
</evidence>
<feature type="region of interest" description="Disordered" evidence="1">
    <location>
        <begin position="33"/>
        <end position="55"/>
    </location>
</feature>
<organism evidence="2 3">
    <name type="scientific">Streptomyces caeruleatus</name>
    <dbReference type="NCBI Taxonomy" id="661399"/>
    <lineage>
        <taxon>Bacteria</taxon>
        <taxon>Bacillati</taxon>
        <taxon>Actinomycetota</taxon>
        <taxon>Actinomycetes</taxon>
        <taxon>Kitasatosporales</taxon>
        <taxon>Streptomycetaceae</taxon>
        <taxon>Streptomyces</taxon>
    </lineage>
</organism>